<dbReference type="InterPro" id="IPR036390">
    <property type="entry name" value="WH_DNA-bd_sf"/>
</dbReference>
<reference evidence="5" key="1">
    <citation type="submission" date="2023-05" db="EMBL/GenBank/DDBJ databases">
        <title>Streptantibioticus silvisoli sp. nov., acidotolerant actinomycetes 1 from pine litter.</title>
        <authorList>
            <person name="Swiecimska M."/>
            <person name="Golinska P."/>
            <person name="Sangal V."/>
            <person name="Wachnowicz B."/>
            <person name="Goodfellow M."/>
        </authorList>
    </citation>
    <scope>NUCLEOTIDE SEQUENCE</scope>
    <source>
        <strain evidence="5">SL13</strain>
    </source>
</reference>
<gene>
    <name evidence="5" type="ORF">POF50_022220</name>
</gene>
<dbReference type="Gene3D" id="1.10.10.10">
    <property type="entry name" value="Winged helix-like DNA-binding domain superfamily/Winged helix DNA-binding domain"/>
    <property type="match status" value="1"/>
</dbReference>
<dbReference type="PANTHER" id="PTHR34580">
    <property type="match status" value="1"/>
</dbReference>
<dbReference type="PROSITE" id="PS52050">
    <property type="entry name" value="WYL"/>
    <property type="match status" value="1"/>
</dbReference>
<keyword evidence="1" id="KW-0805">Transcription regulation</keyword>
<evidence type="ECO:0000256" key="1">
    <source>
        <dbReference type="ARBA" id="ARBA00023015"/>
    </source>
</evidence>
<proteinExistence type="predicted"/>
<dbReference type="InterPro" id="IPR013196">
    <property type="entry name" value="HTH_11"/>
</dbReference>
<feature type="compositionally biased region" description="Pro residues" evidence="3">
    <location>
        <begin position="369"/>
        <end position="386"/>
    </location>
</feature>
<feature type="compositionally biased region" description="Low complexity" evidence="3">
    <location>
        <begin position="269"/>
        <end position="308"/>
    </location>
</feature>
<comment type="caution">
    <text evidence="5">The sequence shown here is derived from an EMBL/GenBank/DDBJ whole genome shotgun (WGS) entry which is preliminary data.</text>
</comment>
<evidence type="ECO:0000313" key="5">
    <source>
        <dbReference type="EMBL" id="MDI5972018.1"/>
    </source>
</evidence>
<dbReference type="InterPro" id="IPR057727">
    <property type="entry name" value="WCX_dom"/>
</dbReference>
<dbReference type="GO" id="GO:0003700">
    <property type="term" value="F:DNA-binding transcription factor activity"/>
    <property type="evidence" value="ECO:0007669"/>
    <property type="project" value="InterPro"/>
</dbReference>
<keyword evidence="2" id="KW-0804">Transcription</keyword>
<evidence type="ECO:0000259" key="4">
    <source>
        <dbReference type="PROSITE" id="PS51000"/>
    </source>
</evidence>
<dbReference type="PROSITE" id="PS51000">
    <property type="entry name" value="HTH_DEOR_2"/>
    <property type="match status" value="1"/>
</dbReference>
<feature type="region of interest" description="Disordered" evidence="3">
    <location>
        <begin position="267"/>
        <end position="310"/>
    </location>
</feature>
<feature type="region of interest" description="Disordered" evidence="3">
    <location>
        <begin position="362"/>
        <end position="386"/>
    </location>
</feature>
<dbReference type="InterPro" id="IPR001034">
    <property type="entry name" value="DeoR_HTH"/>
</dbReference>
<sequence length="386" mass="40906">MTRPTARVLALLEILQAGGTRTVADLAGRLDVDERTVRRYVAHLIDLDIPVRSVRGRYGGYRLAPGYRMPPLMLTDDEALAVLLGLVAGRRAGLVTTTATAMESAAAKMRRVLPEVLGRRLDALLATVDFTAAAGPAATRETGVLLTLAEAARRRRPVAVGYTARDGRRSERTVHPYGIVVRSGRWYVTGADSASGEVRTFRLDRVENPVVLPGSFEVPAGFDAAARVLSGLAELPYPHEVSFRVRGTAEQITARLPAGLATVEELPDAPGAVPSSQAAGAALAPEAGDEGSAPEAEAGGASSSAGAGAREGGTWVRVRLRAERLDWVPSLLARLDRPFVIEHPEALRDHVRALARRLIAGADDVPDDVGPPPWSAPAPPTPPDRP</sequence>
<dbReference type="InterPro" id="IPR036388">
    <property type="entry name" value="WH-like_DNA-bd_sf"/>
</dbReference>
<dbReference type="SUPFAM" id="SSF46785">
    <property type="entry name" value="Winged helix' DNA-binding domain"/>
    <property type="match status" value="1"/>
</dbReference>
<dbReference type="Pfam" id="PF08279">
    <property type="entry name" value="HTH_11"/>
    <property type="match status" value="1"/>
</dbReference>
<dbReference type="AlphaFoldDB" id="A0AA90H0Z2"/>
<evidence type="ECO:0000256" key="2">
    <source>
        <dbReference type="ARBA" id="ARBA00023163"/>
    </source>
</evidence>
<dbReference type="Pfam" id="PF25583">
    <property type="entry name" value="WCX"/>
    <property type="match status" value="1"/>
</dbReference>
<dbReference type="EMBL" id="JABXJJ020000028">
    <property type="protein sequence ID" value="MDI5972018.1"/>
    <property type="molecule type" value="Genomic_DNA"/>
</dbReference>
<organism evidence="5">
    <name type="scientific">Streptantibioticus silvisoli</name>
    <dbReference type="NCBI Taxonomy" id="2705255"/>
    <lineage>
        <taxon>Bacteria</taxon>
        <taxon>Bacillati</taxon>
        <taxon>Actinomycetota</taxon>
        <taxon>Actinomycetes</taxon>
        <taxon>Kitasatosporales</taxon>
        <taxon>Streptomycetaceae</taxon>
        <taxon>Streptantibioticus</taxon>
    </lineage>
</organism>
<dbReference type="Pfam" id="PF13280">
    <property type="entry name" value="WYL"/>
    <property type="match status" value="1"/>
</dbReference>
<evidence type="ECO:0000256" key="3">
    <source>
        <dbReference type="SAM" id="MobiDB-lite"/>
    </source>
</evidence>
<dbReference type="PANTHER" id="PTHR34580:SF3">
    <property type="entry name" value="PROTEIN PAFB"/>
    <property type="match status" value="1"/>
</dbReference>
<dbReference type="InterPro" id="IPR026881">
    <property type="entry name" value="WYL_dom"/>
</dbReference>
<dbReference type="InterPro" id="IPR051534">
    <property type="entry name" value="CBASS_pafABC_assoc_protein"/>
</dbReference>
<dbReference type="RefSeq" id="WP_271314525.1">
    <property type="nucleotide sequence ID" value="NZ_JABXJJ020000028.1"/>
</dbReference>
<accession>A0AA90H0Z2</accession>
<protein>
    <submittedName>
        <fullName evidence="5">WYL domain-containing protein</fullName>
    </submittedName>
</protein>
<feature type="domain" description="HTH deoR-type" evidence="4">
    <location>
        <begin position="4"/>
        <end position="63"/>
    </location>
</feature>
<name>A0AA90H0Z2_9ACTN</name>